<protein>
    <submittedName>
        <fullName evidence="2">Uncharacterized protein</fullName>
    </submittedName>
</protein>
<gene>
    <name evidence="2" type="ORF">A3I41_00640</name>
</gene>
<comment type="caution">
    <text evidence="2">The sequence shown here is derived from an EMBL/GenBank/DDBJ whole genome shotgun (WGS) entry which is preliminary data.</text>
</comment>
<dbReference type="EMBL" id="MGEQ01000001">
    <property type="protein sequence ID" value="OGL88221.1"/>
    <property type="molecule type" value="Genomic_DNA"/>
</dbReference>
<dbReference type="Proteomes" id="UP000176593">
    <property type="component" value="Unassembled WGS sequence"/>
</dbReference>
<sequence length="262" mass="29787">MSDQQQKHDLISIVSAHLVTPVPAPVQLPTGPKSPEVESAEQERWQRDRIPYRDAHASRTTTNLDHLRVILEESAPAFQNEEKEQAKRVQDLIKELGTLETARDVKAMALHDARERLRQEYERLCKLPNIAAVKINATKLIVETHDLIMTLHDRTVTRWNVGPWAIHIPRNNDLCELRCHSLRGRVRVDRAGWVHPHVNIHGDVCWGNLQDTLRIAANTAQYDVLVELVLAILTDGRKYTTAGDGTGHEYGKRLTDIGDQVR</sequence>
<reference evidence="2 3" key="1">
    <citation type="journal article" date="2016" name="Nat. Commun.">
        <title>Thousands of microbial genomes shed light on interconnected biogeochemical processes in an aquifer system.</title>
        <authorList>
            <person name="Anantharaman K."/>
            <person name="Brown C.T."/>
            <person name="Hug L.A."/>
            <person name="Sharon I."/>
            <person name="Castelle C.J."/>
            <person name="Probst A.J."/>
            <person name="Thomas B.C."/>
            <person name="Singh A."/>
            <person name="Wilkins M.J."/>
            <person name="Karaoz U."/>
            <person name="Brodie E.L."/>
            <person name="Williams K.H."/>
            <person name="Hubbard S.S."/>
            <person name="Banfield J.F."/>
        </authorList>
    </citation>
    <scope>NUCLEOTIDE SEQUENCE [LARGE SCALE GENOMIC DNA]</scope>
</reference>
<evidence type="ECO:0000313" key="3">
    <source>
        <dbReference type="Proteomes" id="UP000176593"/>
    </source>
</evidence>
<evidence type="ECO:0000313" key="2">
    <source>
        <dbReference type="EMBL" id="OGL88221.1"/>
    </source>
</evidence>
<evidence type="ECO:0000256" key="1">
    <source>
        <dbReference type="SAM" id="MobiDB-lite"/>
    </source>
</evidence>
<proteinExistence type="predicted"/>
<accession>A0A1F7VCR9</accession>
<feature type="region of interest" description="Disordered" evidence="1">
    <location>
        <begin position="24"/>
        <end position="44"/>
    </location>
</feature>
<organism evidence="2 3">
    <name type="scientific">Candidatus Uhrbacteria bacterium RIFCSPLOWO2_02_FULL_48_18</name>
    <dbReference type="NCBI Taxonomy" id="1802408"/>
    <lineage>
        <taxon>Bacteria</taxon>
        <taxon>Candidatus Uhriibacteriota</taxon>
    </lineage>
</organism>
<name>A0A1F7VCR9_9BACT</name>
<dbReference type="AlphaFoldDB" id="A0A1F7VCR9"/>